<dbReference type="Gene3D" id="3.30.70.270">
    <property type="match status" value="1"/>
</dbReference>
<dbReference type="Pfam" id="PF05380">
    <property type="entry name" value="Peptidase_A17"/>
    <property type="match status" value="1"/>
</dbReference>
<name>A0A4Y2IK99_ARAVE</name>
<dbReference type="EMBL" id="BGPR01002737">
    <property type="protein sequence ID" value="GBM78178.1"/>
    <property type="molecule type" value="Genomic_DNA"/>
</dbReference>
<sequence length="787" mass="91462">MTGRIKRINRKLVAAESLSGWCLIGVSGSPNKNSSDSSVMKAVVEEDISKQLETFWQLENLGIEPANDGLNCNDNKILQEFEESIQFRDNRYIVKFLWKDNLKESLDNNFEIAYERFSKLCYKFQNDHSLYSQYKDDVDSYIEQNIVDRVPNSNVEDCAEFYLPHRAVIRHDKVSSKLRIVFDASSHKSGKFSLNDSLHTGPNLYPDLFELLLSFRKHPIAFTADIKQAFLNVELDESDKNATKFFWTDNPECFTESIEVLRFNRVLFGINSSPFLLSATIKHLLKKYVSLYPQTHELLNNFVFVDDILGGHNSVIAAYTTSVECIHIFNEASMPLHKWATNSTQLNELWGKNGFPIETSPNSIGQKRMNYKVLGISWDTDRDVFYFDLENLLCFISKGTNTKRFLLQVAGRIFDPLGFITLYIIRLKILIQNVWEMGLLWDQEMPQIIRKPFKEWCKELEELNSMTIPRFYNFTDLDVIDIQLHVFSDASKKAYGSVVYFRVVRPDGTITTSFVTSKSRVALLKTLSLPRLELMGALLSARVEEIHRLTEPPKWNHCPGRENPADILSRGISVKELKDSELWWHGPPWLRQNEQFWPKIEKPNVNNQDLELKSKFRDISQNEVILENRGKLLNIDKFSSYLKLLRVTAFVFRFIYNTRNTSKKRRPLEIDELKISEEFWVRETQKEAYGSEITDLEKTQKVSNCSKILSLVPYLDDKNILRIKGRLEESEFPIDEKKPILLPKNSKFSELLIFYEHIKNFHCGVTTTLVMIKKDFGSLKGDNSLRK</sequence>
<dbReference type="OrthoDB" id="6434720at2759"/>
<evidence type="ECO:0000313" key="2">
    <source>
        <dbReference type="Proteomes" id="UP000499080"/>
    </source>
</evidence>
<proteinExistence type="predicted"/>
<dbReference type="Gene3D" id="3.10.10.10">
    <property type="entry name" value="HIV Type 1 Reverse Transcriptase, subunit A, domain 1"/>
    <property type="match status" value="1"/>
</dbReference>
<keyword evidence="2" id="KW-1185">Reference proteome</keyword>
<dbReference type="PANTHER" id="PTHR47331:SF1">
    <property type="entry name" value="GAG-LIKE PROTEIN"/>
    <property type="match status" value="1"/>
</dbReference>
<protein>
    <recommendedName>
        <fullName evidence="3">Reverse transcriptase domain-containing protein</fullName>
    </recommendedName>
</protein>
<reference evidence="1 2" key="1">
    <citation type="journal article" date="2019" name="Sci. Rep.">
        <title>Orb-weaving spider Araneus ventricosus genome elucidates the spidroin gene catalogue.</title>
        <authorList>
            <person name="Kono N."/>
            <person name="Nakamura H."/>
            <person name="Ohtoshi R."/>
            <person name="Moran D.A.P."/>
            <person name="Shinohara A."/>
            <person name="Yoshida Y."/>
            <person name="Fujiwara M."/>
            <person name="Mori M."/>
            <person name="Tomita M."/>
            <person name="Arakawa K."/>
        </authorList>
    </citation>
    <scope>NUCLEOTIDE SEQUENCE [LARGE SCALE GENOMIC DNA]</scope>
</reference>
<comment type="caution">
    <text evidence="1">The sequence shown here is derived from an EMBL/GenBank/DDBJ whole genome shotgun (WGS) entry which is preliminary data.</text>
</comment>
<dbReference type="AlphaFoldDB" id="A0A4Y2IK99"/>
<accession>A0A4Y2IK99</accession>
<evidence type="ECO:0008006" key="3">
    <source>
        <dbReference type="Google" id="ProtNLM"/>
    </source>
</evidence>
<organism evidence="1 2">
    <name type="scientific">Araneus ventricosus</name>
    <name type="common">Orbweaver spider</name>
    <name type="synonym">Epeira ventricosa</name>
    <dbReference type="NCBI Taxonomy" id="182803"/>
    <lineage>
        <taxon>Eukaryota</taxon>
        <taxon>Metazoa</taxon>
        <taxon>Ecdysozoa</taxon>
        <taxon>Arthropoda</taxon>
        <taxon>Chelicerata</taxon>
        <taxon>Arachnida</taxon>
        <taxon>Araneae</taxon>
        <taxon>Araneomorphae</taxon>
        <taxon>Entelegynae</taxon>
        <taxon>Araneoidea</taxon>
        <taxon>Araneidae</taxon>
        <taxon>Araneus</taxon>
    </lineage>
</organism>
<dbReference type="InterPro" id="IPR008042">
    <property type="entry name" value="Retrotrans_Pao"/>
</dbReference>
<dbReference type="Proteomes" id="UP000499080">
    <property type="component" value="Unassembled WGS sequence"/>
</dbReference>
<dbReference type="SUPFAM" id="SSF56672">
    <property type="entry name" value="DNA/RNA polymerases"/>
    <property type="match status" value="1"/>
</dbReference>
<dbReference type="InterPro" id="IPR043128">
    <property type="entry name" value="Rev_trsase/Diguanyl_cyclase"/>
</dbReference>
<dbReference type="PANTHER" id="PTHR47331">
    <property type="entry name" value="PHD-TYPE DOMAIN-CONTAINING PROTEIN"/>
    <property type="match status" value="1"/>
</dbReference>
<dbReference type="InterPro" id="IPR043502">
    <property type="entry name" value="DNA/RNA_pol_sf"/>
</dbReference>
<gene>
    <name evidence="1" type="ORF">AVEN_161850_1</name>
</gene>
<dbReference type="GO" id="GO:0071897">
    <property type="term" value="P:DNA biosynthetic process"/>
    <property type="evidence" value="ECO:0007669"/>
    <property type="project" value="UniProtKB-ARBA"/>
</dbReference>
<evidence type="ECO:0000313" key="1">
    <source>
        <dbReference type="EMBL" id="GBM78178.1"/>
    </source>
</evidence>